<protein>
    <recommendedName>
        <fullName evidence="1">ORC1/DEAH AAA+ ATPase domain-containing protein</fullName>
    </recommendedName>
</protein>
<keyword evidence="3" id="KW-1185">Reference proteome</keyword>
<dbReference type="STRING" id="1336337.A0A3N4IT45"/>
<reference evidence="2 3" key="1">
    <citation type="journal article" date="2018" name="Nat. Ecol. Evol.">
        <title>Pezizomycetes genomes reveal the molecular basis of ectomycorrhizal truffle lifestyle.</title>
        <authorList>
            <person name="Murat C."/>
            <person name="Payen T."/>
            <person name="Noel B."/>
            <person name="Kuo A."/>
            <person name="Morin E."/>
            <person name="Chen J."/>
            <person name="Kohler A."/>
            <person name="Krizsan K."/>
            <person name="Balestrini R."/>
            <person name="Da Silva C."/>
            <person name="Montanini B."/>
            <person name="Hainaut M."/>
            <person name="Levati E."/>
            <person name="Barry K.W."/>
            <person name="Belfiori B."/>
            <person name="Cichocki N."/>
            <person name="Clum A."/>
            <person name="Dockter R.B."/>
            <person name="Fauchery L."/>
            <person name="Guy J."/>
            <person name="Iotti M."/>
            <person name="Le Tacon F."/>
            <person name="Lindquist E.A."/>
            <person name="Lipzen A."/>
            <person name="Malagnac F."/>
            <person name="Mello A."/>
            <person name="Molinier V."/>
            <person name="Miyauchi S."/>
            <person name="Poulain J."/>
            <person name="Riccioni C."/>
            <person name="Rubini A."/>
            <person name="Sitrit Y."/>
            <person name="Splivallo R."/>
            <person name="Traeger S."/>
            <person name="Wang M."/>
            <person name="Zifcakova L."/>
            <person name="Wipf D."/>
            <person name="Zambonelli A."/>
            <person name="Paolocci F."/>
            <person name="Nowrousian M."/>
            <person name="Ottonello S."/>
            <person name="Baldrian P."/>
            <person name="Spatafora J.W."/>
            <person name="Henrissat B."/>
            <person name="Nagy L.G."/>
            <person name="Aury J.M."/>
            <person name="Wincker P."/>
            <person name="Grigoriev I.V."/>
            <person name="Bonfante P."/>
            <person name="Martin F.M."/>
        </authorList>
    </citation>
    <scope>NUCLEOTIDE SEQUENCE [LARGE SCALE GENOMIC DNA]</scope>
    <source>
        <strain evidence="2 3">120613-1</strain>
    </source>
</reference>
<dbReference type="AlphaFoldDB" id="A0A3N4IT45"/>
<proteinExistence type="predicted"/>
<dbReference type="GO" id="GO:0016887">
    <property type="term" value="F:ATP hydrolysis activity"/>
    <property type="evidence" value="ECO:0007669"/>
    <property type="project" value="InterPro"/>
</dbReference>
<feature type="domain" description="ORC1/DEAH AAA+ ATPase" evidence="1">
    <location>
        <begin position="37"/>
        <end position="171"/>
    </location>
</feature>
<dbReference type="SUPFAM" id="SSF52540">
    <property type="entry name" value="P-loop containing nucleoside triphosphate hydrolases"/>
    <property type="match status" value="1"/>
</dbReference>
<dbReference type="InterPro" id="IPR049945">
    <property type="entry name" value="AAA_22"/>
</dbReference>
<dbReference type="Gene3D" id="3.40.50.300">
    <property type="entry name" value="P-loop containing nucleotide triphosphate hydrolases"/>
    <property type="match status" value="1"/>
</dbReference>
<dbReference type="OrthoDB" id="511599at2759"/>
<sequence>MGAVPDVERKAMLVEHPGAMRAIESILKPQSNYARYNIIVGNHGTGKTTFVRHVGHQLDGIFYVNISPNSVTDKTFVEEFAKAFHWTPTTHFWRDMLLSYWGISAGETADDRAILVKGFKEFHNQAKVFKKNKGHSPVLVLDNINHLAQVNPKLLNILQDMVKGAADDGLFITVSVTSEGWALIQMLGKFRHSASSRLGNVMEIGDMNHDEAIDFLCNKRAIILAGVRELLLGDAELVLQEGGMEPRGQFREAGIQIANHILQHGHISHSDFYQISGSKSRGDQLLSMNIFTTAPRSQWVFFDTNPMEITVRALVKKSHPGDQIMINTFPEIRK</sequence>
<evidence type="ECO:0000313" key="3">
    <source>
        <dbReference type="Proteomes" id="UP000276215"/>
    </source>
</evidence>
<dbReference type="Proteomes" id="UP000276215">
    <property type="component" value="Unassembled WGS sequence"/>
</dbReference>
<organism evidence="2 3">
    <name type="scientific">Choiromyces venosus 120613-1</name>
    <dbReference type="NCBI Taxonomy" id="1336337"/>
    <lineage>
        <taxon>Eukaryota</taxon>
        <taxon>Fungi</taxon>
        <taxon>Dikarya</taxon>
        <taxon>Ascomycota</taxon>
        <taxon>Pezizomycotina</taxon>
        <taxon>Pezizomycetes</taxon>
        <taxon>Pezizales</taxon>
        <taxon>Tuberaceae</taxon>
        <taxon>Choiromyces</taxon>
    </lineage>
</organism>
<dbReference type="PANTHER" id="PTHR36168:SF1">
    <property type="entry name" value="ORC1-LIKE AAA ATPASE DOMAIN-CONTAINING PROTEIN"/>
    <property type="match status" value="1"/>
</dbReference>
<name>A0A3N4IT45_9PEZI</name>
<dbReference type="InterPro" id="IPR027417">
    <property type="entry name" value="P-loop_NTPase"/>
</dbReference>
<gene>
    <name evidence="2" type="ORF">L873DRAFT_1822965</name>
</gene>
<dbReference type="PANTHER" id="PTHR36168">
    <property type="entry name" value="CHROMOSOME 1, WHOLE GENOME SHOTGUN SEQUENCE"/>
    <property type="match status" value="1"/>
</dbReference>
<evidence type="ECO:0000259" key="1">
    <source>
        <dbReference type="Pfam" id="PF13401"/>
    </source>
</evidence>
<dbReference type="Pfam" id="PF13401">
    <property type="entry name" value="AAA_22"/>
    <property type="match status" value="1"/>
</dbReference>
<dbReference type="EMBL" id="ML120586">
    <property type="protein sequence ID" value="RPA89362.1"/>
    <property type="molecule type" value="Genomic_DNA"/>
</dbReference>
<accession>A0A3N4IT45</accession>
<evidence type="ECO:0000313" key="2">
    <source>
        <dbReference type="EMBL" id="RPA89362.1"/>
    </source>
</evidence>